<dbReference type="EMBL" id="CAJOBI010342961">
    <property type="protein sequence ID" value="CAF5215492.1"/>
    <property type="molecule type" value="Genomic_DNA"/>
</dbReference>
<evidence type="ECO:0000313" key="1">
    <source>
        <dbReference type="EMBL" id="CAF5215492.1"/>
    </source>
</evidence>
<organism evidence="1 2">
    <name type="scientific">Rotaria magnacalcarata</name>
    <dbReference type="NCBI Taxonomy" id="392030"/>
    <lineage>
        <taxon>Eukaryota</taxon>
        <taxon>Metazoa</taxon>
        <taxon>Spiralia</taxon>
        <taxon>Gnathifera</taxon>
        <taxon>Rotifera</taxon>
        <taxon>Eurotatoria</taxon>
        <taxon>Bdelloidea</taxon>
        <taxon>Philodinida</taxon>
        <taxon>Philodinidae</taxon>
        <taxon>Rotaria</taxon>
    </lineage>
</organism>
<evidence type="ECO:0000313" key="2">
    <source>
        <dbReference type="Proteomes" id="UP000676336"/>
    </source>
</evidence>
<accession>A0A8S3JEA3</accession>
<feature type="non-terminal residue" evidence="1">
    <location>
        <position position="1"/>
    </location>
</feature>
<gene>
    <name evidence="1" type="ORF">SMN809_LOCUS79600</name>
</gene>
<proteinExistence type="predicted"/>
<name>A0A8S3JEA3_9BILA</name>
<reference evidence="1" key="1">
    <citation type="submission" date="2021-02" db="EMBL/GenBank/DDBJ databases">
        <authorList>
            <person name="Nowell W R."/>
        </authorList>
    </citation>
    <scope>NUCLEOTIDE SEQUENCE</scope>
</reference>
<protein>
    <submittedName>
        <fullName evidence="1">Uncharacterized protein</fullName>
    </submittedName>
</protein>
<comment type="caution">
    <text evidence="1">The sequence shown here is derived from an EMBL/GenBank/DDBJ whole genome shotgun (WGS) entry which is preliminary data.</text>
</comment>
<dbReference type="Proteomes" id="UP000676336">
    <property type="component" value="Unassembled WGS sequence"/>
</dbReference>
<dbReference type="AlphaFoldDB" id="A0A8S3JEA3"/>
<sequence>LFEPRPLSVDECALFKVWGNNQSPPKLVLNFDQFIKNLKSQYEYDIWGSYIDWNLFVIAGGSIVSCLLVQPFTGNTSDIDLFFLKENPRLFKNAVPHIVKHIV</sequence>